<dbReference type="PANTHER" id="PTHR43128:SF16">
    <property type="entry name" value="L-LACTATE DEHYDROGENASE"/>
    <property type="match status" value="1"/>
</dbReference>
<dbReference type="PRINTS" id="PR00086">
    <property type="entry name" value="LLDHDRGNASE"/>
</dbReference>
<evidence type="ECO:0000256" key="1">
    <source>
        <dbReference type="ARBA" id="ARBA00023002"/>
    </source>
</evidence>
<protein>
    <recommendedName>
        <fullName evidence="8">L-lactate dehydrogenase</fullName>
    </recommendedName>
</protein>
<keyword evidence="2" id="KW-0520">NAD</keyword>
<organism evidence="6 7">
    <name type="scientific">Modicella reniformis</name>
    <dbReference type="NCBI Taxonomy" id="1440133"/>
    <lineage>
        <taxon>Eukaryota</taxon>
        <taxon>Fungi</taxon>
        <taxon>Fungi incertae sedis</taxon>
        <taxon>Mucoromycota</taxon>
        <taxon>Mortierellomycotina</taxon>
        <taxon>Mortierellomycetes</taxon>
        <taxon>Mortierellales</taxon>
        <taxon>Mortierellaceae</taxon>
        <taxon>Modicella</taxon>
    </lineage>
</organism>
<keyword evidence="7" id="KW-1185">Reference proteome</keyword>
<comment type="similarity">
    <text evidence="3">Belongs to the LDH/MDH superfamily.</text>
</comment>
<dbReference type="InterPro" id="IPR001557">
    <property type="entry name" value="L-lactate/malate_DH"/>
</dbReference>
<evidence type="ECO:0000313" key="6">
    <source>
        <dbReference type="EMBL" id="KAF9969499.1"/>
    </source>
</evidence>
<evidence type="ECO:0000259" key="4">
    <source>
        <dbReference type="Pfam" id="PF00056"/>
    </source>
</evidence>
<evidence type="ECO:0000259" key="5">
    <source>
        <dbReference type="Pfam" id="PF02866"/>
    </source>
</evidence>
<dbReference type="InterPro" id="IPR015955">
    <property type="entry name" value="Lactate_DH/Glyco_Ohase_4_C"/>
</dbReference>
<dbReference type="GO" id="GO:0006089">
    <property type="term" value="P:lactate metabolic process"/>
    <property type="evidence" value="ECO:0007669"/>
    <property type="project" value="TreeGrafter"/>
</dbReference>
<dbReference type="SUPFAM" id="SSF56327">
    <property type="entry name" value="LDH C-terminal domain-like"/>
    <property type="match status" value="1"/>
</dbReference>
<dbReference type="SUPFAM" id="SSF51735">
    <property type="entry name" value="NAD(P)-binding Rossmann-fold domains"/>
    <property type="match status" value="1"/>
</dbReference>
<evidence type="ECO:0000256" key="3">
    <source>
        <dbReference type="RuleBase" id="RU003369"/>
    </source>
</evidence>
<dbReference type="InterPro" id="IPR022383">
    <property type="entry name" value="Lactate/malate_DH_C"/>
</dbReference>
<dbReference type="GO" id="GO:0004459">
    <property type="term" value="F:L-lactate dehydrogenase (NAD+) activity"/>
    <property type="evidence" value="ECO:0007669"/>
    <property type="project" value="TreeGrafter"/>
</dbReference>
<name>A0A9P6M7I3_9FUNG</name>
<feature type="domain" description="Lactate/malate dehydrogenase N-terminal" evidence="4">
    <location>
        <begin position="4"/>
        <end position="82"/>
    </location>
</feature>
<sequence length="253" mass="27313">MTATAQDCGQADIIVIAAGHRQAPGESRDQLLSRNVSVIQDVFARIAPIKSSAIIIMVTNPVNIMTWLAQKLSGLPSNQVFGTGTVLDTMRLRTAIKKTFQQQEGSDGDHEGFAEESIHAYVIGDHGDKQVAVWSSATVGGFPLTSFKPFEHLSAQADVATRTSNRIYEIIKYKDASSFGIASIVADLIQCILGNKRTVLPLTVYSERYNACIALPTVLGAKGVGPIVYPQMDAKEQAALEAYAQINRDTCNV</sequence>
<dbReference type="Pfam" id="PF02866">
    <property type="entry name" value="Ldh_1_C"/>
    <property type="match status" value="1"/>
</dbReference>
<evidence type="ECO:0000256" key="2">
    <source>
        <dbReference type="ARBA" id="ARBA00023027"/>
    </source>
</evidence>
<dbReference type="OrthoDB" id="6270329at2759"/>
<dbReference type="EMBL" id="JAAAHW010005204">
    <property type="protein sequence ID" value="KAF9969499.1"/>
    <property type="molecule type" value="Genomic_DNA"/>
</dbReference>
<dbReference type="Pfam" id="PF00056">
    <property type="entry name" value="Ldh_1_N"/>
    <property type="match status" value="1"/>
</dbReference>
<dbReference type="AlphaFoldDB" id="A0A9P6M7I3"/>
<feature type="domain" description="Lactate/malate dehydrogenase C-terminal" evidence="5">
    <location>
        <begin position="85"/>
        <end position="245"/>
    </location>
</feature>
<dbReference type="PANTHER" id="PTHR43128">
    <property type="entry name" value="L-2-HYDROXYCARBOXYLATE DEHYDROGENASE (NAD(P)(+))"/>
    <property type="match status" value="1"/>
</dbReference>
<proteinExistence type="inferred from homology"/>
<dbReference type="InterPro" id="IPR036291">
    <property type="entry name" value="NAD(P)-bd_dom_sf"/>
</dbReference>
<keyword evidence="1 3" id="KW-0560">Oxidoreductase</keyword>
<dbReference type="Gene3D" id="3.40.50.720">
    <property type="entry name" value="NAD(P)-binding Rossmann-like Domain"/>
    <property type="match status" value="1"/>
</dbReference>
<comment type="caution">
    <text evidence="6">The sequence shown here is derived from an EMBL/GenBank/DDBJ whole genome shotgun (WGS) entry which is preliminary data.</text>
</comment>
<dbReference type="Proteomes" id="UP000749646">
    <property type="component" value="Unassembled WGS sequence"/>
</dbReference>
<reference evidence="6" key="1">
    <citation type="journal article" date="2020" name="Fungal Divers.">
        <title>Resolving the Mortierellaceae phylogeny through synthesis of multi-gene phylogenetics and phylogenomics.</title>
        <authorList>
            <person name="Vandepol N."/>
            <person name="Liber J."/>
            <person name="Desiro A."/>
            <person name="Na H."/>
            <person name="Kennedy M."/>
            <person name="Barry K."/>
            <person name="Grigoriev I.V."/>
            <person name="Miller A.N."/>
            <person name="O'Donnell K."/>
            <person name="Stajich J.E."/>
            <person name="Bonito G."/>
        </authorList>
    </citation>
    <scope>NUCLEOTIDE SEQUENCE</scope>
    <source>
        <strain evidence="6">MES-2147</strain>
    </source>
</reference>
<dbReference type="Gene3D" id="3.90.110.10">
    <property type="entry name" value="Lactate dehydrogenase/glycoside hydrolase, family 4, C-terminal"/>
    <property type="match status" value="1"/>
</dbReference>
<accession>A0A9P6M7I3</accession>
<gene>
    <name evidence="6" type="ORF">BGZ65_011879</name>
</gene>
<dbReference type="InterPro" id="IPR001236">
    <property type="entry name" value="Lactate/malate_DH_N"/>
</dbReference>
<evidence type="ECO:0008006" key="8">
    <source>
        <dbReference type="Google" id="ProtNLM"/>
    </source>
</evidence>
<evidence type="ECO:0000313" key="7">
    <source>
        <dbReference type="Proteomes" id="UP000749646"/>
    </source>
</evidence>